<dbReference type="Gene3D" id="2.40.10.10">
    <property type="entry name" value="Trypsin-like serine proteases"/>
    <property type="match status" value="2"/>
</dbReference>
<dbReference type="KEGG" id="dya:Dyak_GE11729"/>
<evidence type="ECO:0000256" key="5">
    <source>
        <dbReference type="ARBA" id="ARBA00022801"/>
    </source>
</evidence>
<dbReference type="InterPro" id="IPR009003">
    <property type="entry name" value="Peptidase_S1_PA"/>
</dbReference>
<feature type="chain" id="PRO_5006458770" description="Peptidase S1 domain-containing protein" evidence="10">
    <location>
        <begin position="31"/>
        <end position="295"/>
    </location>
</feature>
<evidence type="ECO:0000259" key="11">
    <source>
        <dbReference type="PROSITE" id="PS50240"/>
    </source>
</evidence>
<dbReference type="OrthoDB" id="546450at2759"/>
<dbReference type="InterPro" id="IPR001314">
    <property type="entry name" value="Peptidase_S1A"/>
</dbReference>
<dbReference type="GO" id="GO:0004252">
    <property type="term" value="F:serine-type endopeptidase activity"/>
    <property type="evidence" value="ECO:0007669"/>
    <property type="project" value="InterPro"/>
</dbReference>
<keyword evidence="6" id="KW-0720">Serine protease</keyword>
<evidence type="ECO:0000256" key="10">
    <source>
        <dbReference type="SAM" id="SignalP"/>
    </source>
</evidence>
<evidence type="ECO:0000256" key="6">
    <source>
        <dbReference type="ARBA" id="ARBA00022825"/>
    </source>
</evidence>
<dbReference type="EMBL" id="CM000158">
    <property type="protein sequence ID" value="EDW92044.2"/>
    <property type="molecule type" value="Genomic_DNA"/>
</dbReference>
<keyword evidence="8" id="KW-1015">Disulfide bond</keyword>
<comment type="similarity">
    <text evidence="9">Belongs to the peptidase S1 family. CLIP subfamily.</text>
</comment>
<sequence length="295" mass="33477">MPCREMMSCKLRSAIAGLAVFACLFLQVQGSSPLLLEEWCGVVPQINLKIANGKPAEFGKYPWMALLHMRKIFFCAGSLINNWFVLTAGHCIFDGAPVIARLGEYHRDTDIDCDNNNRCLDPVQEYKVDMLFRHRLYNDKDYTNDIGMLRLDRKVEYTPHIQPICIIVDSDIQPYVDEATWFKATGWGRTSGDAKFASRVLHELDINRRPKADCVKAFGQHLTPEQICVGNDDGNLCNGDSGGPQGRNATMYGIERFVQLGIASYTYENCSKVSILTDVTRYGKWIRKVVEWYGR</sequence>
<keyword evidence="13" id="KW-1185">Reference proteome</keyword>
<name>B4P799_DROYA</name>
<gene>
    <name evidence="12" type="primary">Dyak\GE11729</name>
    <name evidence="12" type="synonym">dyak_GLEANR_12037</name>
    <name evidence="12" type="synonym">GE11729</name>
    <name evidence="12" type="ORF">Dyak_GE11729</name>
</gene>
<keyword evidence="5 12" id="KW-0378">Hydrolase</keyword>
<evidence type="ECO:0000313" key="13">
    <source>
        <dbReference type="Proteomes" id="UP000002282"/>
    </source>
</evidence>
<dbReference type="CDD" id="cd00190">
    <property type="entry name" value="Tryp_SPc"/>
    <property type="match status" value="1"/>
</dbReference>
<dbReference type="SMR" id="B4P799"/>
<proteinExistence type="inferred from homology"/>
<keyword evidence="3" id="KW-0645">Protease</keyword>
<dbReference type="InterPro" id="IPR018114">
    <property type="entry name" value="TRYPSIN_HIS"/>
</dbReference>
<dbReference type="Pfam" id="PF00089">
    <property type="entry name" value="Trypsin"/>
    <property type="match status" value="1"/>
</dbReference>
<dbReference type="GO" id="GO:0005576">
    <property type="term" value="C:extracellular region"/>
    <property type="evidence" value="ECO:0007669"/>
    <property type="project" value="UniProtKB-SubCell"/>
</dbReference>
<dbReference type="AlphaFoldDB" id="B4P799"/>
<dbReference type="PRINTS" id="PR00722">
    <property type="entry name" value="CHYMOTRYPSIN"/>
</dbReference>
<dbReference type="SMART" id="SM00020">
    <property type="entry name" value="Tryp_SPc"/>
    <property type="match status" value="1"/>
</dbReference>
<evidence type="ECO:0000313" key="12">
    <source>
        <dbReference type="EMBL" id="EDW92044.2"/>
    </source>
</evidence>
<dbReference type="GO" id="GO:0006508">
    <property type="term" value="P:proteolysis"/>
    <property type="evidence" value="ECO:0007669"/>
    <property type="project" value="UniProtKB-KW"/>
</dbReference>
<reference evidence="12 13" key="2">
    <citation type="journal article" date="2007" name="PLoS Biol.">
        <title>Principles of genome evolution in the Drosophila melanogaster species group.</title>
        <authorList>
            <person name="Ranz J.M."/>
            <person name="Maurin D."/>
            <person name="Chan Y.S."/>
            <person name="von Grotthuss M."/>
            <person name="Hillier L.W."/>
            <person name="Roote J."/>
            <person name="Ashburner M."/>
            <person name="Bergman C.M."/>
        </authorList>
    </citation>
    <scope>NUCLEOTIDE SEQUENCE [LARGE SCALE GENOMIC DNA]</scope>
    <source>
        <strain evidence="13">Tai18E2 / Tucson 14021-0261.01</strain>
    </source>
</reference>
<evidence type="ECO:0000256" key="9">
    <source>
        <dbReference type="ARBA" id="ARBA00024195"/>
    </source>
</evidence>
<evidence type="ECO:0000256" key="2">
    <source>
        <dbReference type="ARBA" id="ARBA00022525"/>
    </source>
</evidence>
<dbReference type="InterPro" id="IPR001254">
    <property type="entry name" value="Trypsin_dom"/>
</dbReference>
<feature type="domain" description="Peptidase S1" evidence="11">
    <location>
        <begin position="50"/>
        <end position="291"/>
    </location>
</feature>
<dbReference type="PANTHER" id="PTHR24256">
    <property type="entry name" value="TRYPTASE-RELATED"/>
    <property type="match status" value="1"/>
</dbReference>
<dbReference type="InterPro" id="IPR043504">
    <property type="entry name" value="Peptidase_S1_PA_chymotrypsin"/>
</dbReference>
<dbReference type="Proteomes" id="UP000002282">
    <property type="component" value="Chromosome 2R"/>
</dbReference>
<dbReference type="PROSITE" id="PS51257">
    <property type="entry name" value="PROKAR_LIPOPROTEIN"/>
    <property type="match status" value="1"/>
</dbReference>
<evidence type="ECO:0000256" key="3">
    <source>
        <dbReference type="ARBA" id="ARBA00022670"/>
    </source>
</evidence>
<dbReference type="PROSITE" id="PS50240">
    <property type="entry name" value="TRYPSIN_DOM"/>
    <property type="match status" value="1"/>
</dbReference>
<protein>
    <recommendedName>
        <fullName evidence="11">Peptidase S1 domain-containing protein</fullName>
    </recommendedName>
</protein>
<dbReference type="InterPro" id="IPR051487">
    <property type="entry name" value="Ser/Thr_Proteases_Immune/Dev"/>
</dbReference>
<dbReference type="HOGENOM" id="CLU_006842_0_3_1"/>
<evidence type="ECO:0000256" key="4">
    <source>
        <dbReference type="ARBA" id="ARBA00022729"/>
    </source>
</evidence>
<dbReference type="FunFam" id="2.40.10.10:FF:000146">
    <property type="entry name" value="Serine protease 53"/>
    <property type="match status" value="1"/>
</dbReference>
<evidence type="ECO:0000256" key="1">
    <source>
        <dbReference type="ARBA" id="ARBA00004613"/>
    </source>
</evidence>
<dbReference type="PROSITE" id="PS00134">
    <property type="entry name" value="TRYPSIN_HIS"/>
    <property type="match status" value="1"/>
</dbReference>
<accession>B4P799</accession>
<comment type="subcellular location">
    <subcellularLocation>
        <location evidence="1">Secreted</location>
    </subcellularLocation>
</comment>
<reference evidence="12 13" key="1">
    <citation type="journal article" date="2007" name="Nature">
        <title>Evolution of genes and genomes on the Drosophila phylogeny.</title>
        <authorList>
            <consortium name="Drosophila 12 Genomes Consortium"/>
            <person name="Clark A.G."/>
            <person name="Eisen M.B."/>
            <person name="Smith D.R."/>
            <person name="Bergman C.M."/>
            <person name="Oliver B."/>
            <person name="Markow T.A."/>
            <person name="Kaufman T.C."/>
            <person name="Kellis M."/>
            <person name="Gelbart W."/>
            <person name="Iyer V.N."/>
            <person name="Pollard D.A."/>
            <person name="Sackton T.B."/>
            <person name="Larracuente A.M."/>
            <person name="Singh N.D."/>
            <person name="Abad J.P."/>
            <person name="Abt D.N."/>
            <person name="Adryan B."/>
            <person name="Aguade M."/>
            <person name="Akashi H."/>
            <person name="Anderson W.W."/>
            <person name="Aquadro C.F."/>
            <person name="Ardell D.H."/>
            <person name="Arguello R."/>
            <person name="Artieri C.G."/>
            <person name="Barbash D.A."/>
            <person name="Barker D."/>
            <person name="Barsanti P."/>
            <person name="Batterham P."/>
            <person name="Batzoglou S."/>
            <person name="Begun D."/>
            <person name="Bhutkar A."/>
            <person name="Blanco E."/>
            <person name="Bosak S.A."/>
            <person name="Bradley R.K."/>
            <person name="Brand A.D."/>
            <person name="Brent M.R."/>
            <person name="Brooks A.N."/>
            <person name="Brown R.H."/>
            <person name="Butlin R.K."/>
            <person name="Caggese C."/>
            <person name="Calvi B.R."/>
            <person name="Bernardo de Carvalho A."/>
            <person name="Caspi A."/>
            <person name="Castrezana S."/>
            <person name="Celniker S.E."/>
            <person name="Chang J.L."/>
            <person name="Chapple C."/>
            <person name="Chatterji S."/>
            <person name="Chinwalla A."/>
            <person name="Civetta A."/>
            <person name="Clifton S.W."/>
            <person name="Comeron J.M."/>
            <person name="Costello J.C."/>
            <person name="Coyne J.A."/>
            <person name="Daub J."/>
            <person name="David R.G."/>
            <person name="Delcher A.L."/>
            <person name="Delehaunty K."/>
            <person name="Do C.B."/>
            <person name="Ebling H."/>
            <person name="Edwards K."/>
            <person name="Eickbush T."/>
            <person name="Evans J.D."/>
            <person name="Filipski A."/>
            <person name="Findeiss S."/>
            <person name="Freyhult E."/>
            <person name="Fulton L."/>
            <person name="Fulton R."/>
            <person name="Garcia A.C."/>
            <person name="Gardiner A."/>
            <person name="Garfield D.A."/>
            <person name="Garvin B.E."/>
            <person name="Gibson G."/>
            <person name="Gilbert D."/>
            <person name="Gnerre S."/>
            <person name="Godfrey J."/>
            <person name="Good R."/>
            <person name="Gotea V."/>
            <person name="Gravely B."/>
            <person name="Greenberg A.J."/>
            <person name="Griffiths-Jones S."/>
            <person name="Gross S."/>
            <person name="Guigo R."/>
            <person name="Gustafson E.A."/>
            <person name="Haerty W."/>
            <person name="Hahn M.W."/>
            <person name="Halligan D.L."/>
            <person name="Halpern A.L."/>
            <person name="Halter G.M."/>
            <person name="Han M.V."/>
            <person name="Heger A."/>
            <person name="Hillier L."/>
            <person name="Hinrichs A.S."/>
            <person name="Holmes I."/>
            <person name="Hoskins R.A."/>
            <person name="Hubisz M.J."/>
            <person name="Hultmark D."/>
            <person name="Huntley M.A."/>
            <person name="Jaffe D.B."/>
            <person name="Jagadeeshan S."/>
            <person name="Jeck W.R."/>
            <person name="Johnson J."/>
            <person name="Jones C.D."/>
            <person name="Jordan W.C."/>
            <person name="Karpen G.H."/>
            <person name="Kataoka E."/>
            <person name="Keightley P.D."/>
            <person name="Kheradpour P."/>
            <person name="Kirkness E.F."/>
            <person name="Koerich L.B."/>
            <person name="Kristiansen K."/>
            <person name="Kudrna D."/>
            <person name="Kulathinal R.J."/>
            <person name="Kumar S."/>
            <person name="Kwok R."/>
            <person name="Lander E."/>
            <person name="Langley C.H."/>
            <person name="Lapoint R."/>
            <person name="Lazzaro B.P."/>
            <person name="Lee S.J."/>
            <person name="Levesque L."/>
            <person name="Li R."/>
            <person name="Lin C.F."/>
            <person name="Lin M.F."/>
            <person name="Lindblad-Toh K."/>
            <person name="Llopart A."/>
            <person name="Long M."/>
            <person name="Low L."/>
            <person name="Lozovsky E."/>
            <person name="Lu J."/>
            <person name="Luo M."/>
            <person name="Machado C.A."/>
            <person name="Makalowski W."/>
            <person name="Marzo M."/>
            <person name="Matsuda M."/>
            <person name="Matzkin L."/>
            <person name="McAllister B."/>
            <person name="McBride C.S."/>
            <person name="McKernan B."/>
            <person name="McKernan K."/>
            <person name="Mendez-Lago M."/>
            <person name="Minx P."/>
            <person name="Mollenhauer M.U."/>
            <person name="Montooth K."/>
            <person name="Mount S.M."/>
            <person name="Mu X."/>
            <person name="Myers E."/>
            <person name="Negre B."/>
            <person name="Newfeld S."/>
            <person name="Nielsen R."/>
            <person name="Noor M.A."/>
            <person name="O'Grady P."/>
            <person name="Pachter L."/>
            <person name="Papaceit M."/>
            <person name="Parisi M.J."/>
            <person name="Parisi M."/>
            <person name="Parts L."/>
            <person name="Pedersen J.S."/>
            <person name="Pesole G."/>
            <person name="Phillippy A.M."/>
            <person name="Ponting C.P."/>
            <person name="Pop M."/>
            <person name="Porcelli D."/>
            <person name="Powell J.R."/>
            <person name="Prohaska S."/>
            <person name="Pruitt K."/>
            <person name="Puig M."/>
            <person name="Quesneville H."/>
            <person name="Ram K.R."/>
            <person name="Rand D."/>
            <person name="Rasmussen M.D."/>
            <person name="Reed L.K."/>
            <person name="Reenan R."/>
            <person name="Reily A."/>
            <person name="Remington K.A."/>
            <person name="Rieger T.T."/>
            <person name="Ritchie M.G."/>
            <person name="Robin C."/>
            <person name="Rogers Y.H."/>
            <person name="Rohde C."/>
            <person name="Rozas J."/>
            <person name="Rubenfield M.J."/>
            <person name="Ruiz A."/>
            <person name="Russo S."/>
            <person name="Salzberg S.L."/>
            <person name="Sanchez-Gracia A."/>
            <person name="Saranga D.J."/>
            <person name="Sato H."/>
            <person name="Schaeffer S.W."/>
            <person name="Schatz M.C."/>
            <person name="Schlenke T."/>
            <person name="Schwartz R."/>
            <person name="Segarra C."/>
            <person name="Singh R.S."/>
            <person name="Sirot L."/>
            <person name="Sirota M."/>
            <person name="Sisneros N.B."/>
            <person name="Smith C.D."/>
            <person name="Smith T.F."/>
            <person name="Spieth J."/>
            <person name="Stage D.E."/>
            <person name="Stark A."/>
            <person name="Stephan W."/>
            <person name="Strausberg R.L."/>
            <person name="Strempel S."/>
            <person name="Sturgill D."/>
            <person name="Sutton G."/>
            <person name="Sutton G.G."/>
            <person name="Tao W."/>
            <person name="Teichmann S."/>
            <person name="Tobari Y.N."/>
            <person name="Tomimura Y."/>
            <person name="Tsolas J.M."/>
            <person name="Valente V.L."/>
            <person name="Venter E."/>
            <person name="Venter J.C."/>
            <person name="Vicario S."/>
            <person name="Vieira F.G."/>
            <person name="Vilella A.J."/>
            <person name="Villasante A."/>
            <person name="Walenz B."/>
            <person name="Wang J."/>
            <person name="Wasserman M."/>
            <person name="Watts T."/>
            <person name="Wilson D."/>
            <person name="Wilson R.K."/>
            <person name="Wing R.A."/>
            <person name="Wolfner M.F."/>
            <person name="Wong A."/>
            <person name="Wong G.K."/>
            <person name="Wu C.I."/>
            <person name="Wu G."/>
            <person name="Yamamoto D."/>
            <person name="Yang H.P."/>
            <person name="Yang S.P."/>
            <person name="Yorke J.A."/>
            <person name="Yoshida K."/>
            <person name="Zdobnov E."/>
            <person name="Zhang P."/>
            <person name="Zhang Y."/>
            <person name="Zimin A.V."/>
            <person name="Baldwin J."/>
            <person name="Abdouelleil A."/>
            <person name="Abdulkadir J."/>
            <person name="Abebe A."/>
            <person name="Abera B."/>
            <person name="Abreu J."/>
            <person name="Acer S.C."/>
            <person name="Aftuck L."/>
            <person name="Alexander A."/>
            <person name="An P."/>
            <person name="Anderson E."/>
            <person name="Anderson S."/>
            <person name="Arachi H."/>
            <person name="Azer M."/>
            <person name="Bachantsang P."/>
            <person name="Barry A."/>
            <person name="Bayul T."/>
            <person name="Berlin A."/>
            <person name="Bessette D."/>
            <person name="Bloom T."/>
            <person name="Blye J."/>
            <person name="Boguslavskiy L."/>
            <person name="Bonnet C."/>
            <person name="Boukhgalter B."/>
            <person name="Bourzgui I."/>
            <person name="Brown A."/>
            <person name="Cahill P."/>
            <person name="Channer S."/>
            <person name="Cheshatsang Y."/>
            <person name="Chuda L."/>
            <person name="Citroen M."/>
            <person name="Collymore A."/>
            <person name="Cooke P."/>
            <person name="Costello M."/>
            <person name="D'Aco K."/>
            <person name="Daza R."/>
            <person name="De Haan G."/>
            <person name="DeGray S."/>
            <person name="DeMaso C."/>
            <person name="Dhargay N."/>
            <person name="Dooley K."/>
            <person name="Dooley E."/>
            <person name="Doricent M."/>
            <person name="Dorje P."/>
            <person name="Dorjee K."/>
            <person name="Dupes A."/>
            <person name="Elong R."/>
            <person name="Falk J."/>
            <person name="Farina A."/>
            <person name="Faro S."/>
            <person name="Ferguson D."/>
            <person name="Fisher S."/>
            <person name="Foley C.D."/>
            <person name="Franke A."/>
            <person name="Friedrich D."/>
            <person name="Gadbois L."/>
            <person name="Gearin G."/>
            <person name="Gearin C.R."/>
            <person name="Giannoukos G."/>
            <person name="Goode T."/>
            <person name="Graham J."/>
            <person name="Grandbois E."/>
            <person name="Grewal S."/>
            <person name="Gyaltsen K."/>
            <person name="Hafez N."/>
            <person name="Hagos B."/>
            <person name="Hall J."/>
            <person name="Henson C."/>
            <person name="Hollinger A."/>
            <person name="Honan T."/>
            <person name="Huard M.D."/>
            <person name="Hughes L."/>
            <person name="Hurhula B."/>
            <person name="Husby M.E."/>
            <person name="Kamat A."/>
            <person name="Kanga B."/>
            <person name="Kashin S."/>
            <person name="Khazanovich D."/>
            <person name="Kisner P."/>
            <person name="Lance K."/>
            <person name="Lara M."/>
            <person name="Lee W."/>
            <person name="Lennon N."/>
            <person name="Letendre F."/>
            <person name="LeVine R."/>
            <person name="Lipovsky A."/>
            <person name="Liu X."/>
            <person name="Liu J."/>
            <person name="Liu S."/>
            <person name="Lokyitsang T."/>
            <person name="Lokyitsang Y."/>
            <person name="Lubonja R."/>
            <person name="Lui A."/>
            <person name="MacDonald P."/>
            <person name="Magnisalis V."/>
            <person name="Maru K."/>
            <person name="Matthews C."/>
            <person name="McCusker W."/>
            <person name="McDonough S."/>
            <person name="Mehta T."/>
            <person name="Meldrim J."/>
            <person name="Meneus L."/>
            <person name="Mihai O."/>
            <person name="Mihalev A."/>
            <person name="Mihova T."/>
            <person name="Mittelman R."/>
            <person name="Mlenga V."/>
            <person name="Montmayeur A."/>
            <person name="Mulrain L."/>
            <person name="Navidi A."/>
            <person name="Naylor J."/>
            <person name="Negash T."/>
            <person name="Nguyen T."/>
            <person name="Nguyen N."/>
            <person name="Nicol R."/>
            <person name="Norbu C."/>
            <person name="Norbu N."/>
            <person name="Novod N."/>
            <person name="O'Neill B."/>
            <person name="Osman S."/>
            <person name="Markiewicz E."/>
            <person name="Oyono O.L."/>
            <person name="Patti C."/>
            <person name="Phunkhang P."/>
            <person name="Pierre F."/>
            <person name="Priest M."/>
            <person name="Raghuraman S."/>
            <person name="Rege F."/>
            <person name="Reyes R."/>
            <person name="Rise C."/>
            <person name="Rogov P."/>
            <person name="Ross K."/>
            <person name="Ryan E."/>
            <person name="Settipalli S."/>
            <person name="Shea T."/>
            <person name="Sherpa N."/>
            <person name="Shi L."/>
            <person name="Shih D."/>
            <person name="Sparrow T."/>
            <person name="Spaulding J."/>
            <person name="Stalker J."/>
            <person name="Stange-Thomann N."/>
            <person name="Stavropoulos S."/>
            <person name="Stone C."/>
            <person name="Strader C."/>
            <person name="Tesfaye S."/>
            <person name="Thomson T."/>
            <person name="Thoulutsang Y."/>
            <person name="Thoulutsang D."/>
            <person name="Topham K."/>
            <person name="Topping I."/>
            <person name="Tsamla T."/>
            <person name="Vassiliev H."/>
            <person name="Vo A."/>
            <person name="Wangchuk T."/>
            <person name="Wangdi T."/>
            <person name="Weiand M."/>
            <person name="Wilkinson J."/>
            <person name="Wilson A."/>
            <person name="Yadav S."/>
            <person name="Young G."/>
            <person name="Yu Q."/>
            <person name="Zembek L."/>
            <person name="Zhong D."/>
            <person name="Zimmer A."/>
            <person name="Zwirko Z."/>
            <person name="Jaffe D.B."/>
            <person name="Alvarez P."/>
            <person name="Brockman W."/>
            <person name="Butler J."/>
            <person name="Chin C."/>
            <person name="Gnerre S."/>
            <person name="Grabherr M."/>
            <person name="Kleber M."/>
            <person name="Mauceli E."/>
            <person name="MacCallum I."/>
        </authorList>
    </citation>
    <scope>NUCLEOTIDE SEQUENCE [LARGE SCALE GENOMIC DNA]</scope>
    <source>
        <strain evidence="13">Tai18E2 / Tucson 14021-0261.01</strain>
    </source>
</reference>
<feature type="signal peptide" evidence="10">
    <location>
        <begin position="1"/>
        <end position="30"/>
    </location>
</feature>
<evidence type="ECO:0000256" key="8">
    <source>
        <dbReference type="ARBA" id="ARBA00023157"/>
    </source>
</evidence>
<organism evidence="12 13">
    <name type="scientific">Drosophila yakuba</name>
    <name type="common">Fruit fly</name>
    <dbReference type="NCBI Taxonomy" id="7245"/>
    <lineage>
        <taxon>Eukaryota</taxon>
        <taxon>Metazoa</taxon>
        <taxon>Ecdysozoa</taxon>
        <taxon>Arthropoda</taxon>
        <taxon>Hexapoda</taxon>
        <taxon>Insecta</taxon>
        <taxon>Pterygota</taxon>
        <taxon>Neoptera</taxon>
        <taxon>Endopterygota</taxon>
        <taxon>Diptera</taxon>
        <taxon>Brachycera</taxon>
        <taxon>Muscomorpha</taxon>
        <taxon>Ephydroidea</taxon>
        <taxon>Drosophilidae</taxon>
        <taxon>Drosophila</taxon>
        <taxon>Sophophora</taxon>
    </lineage>
</organism>
<keyword evidence="4 10" id="KW-0732">Signal</keyword>
<dbReference type="SUPFAM" id="SSF50494">
    <property type="entry name" value="Trypsin-like serine proteases"/>
    <property type="match status" value="1"/>
</dbReference>
<evidence type="ECO:0000256" key="7">
    <source>
        <dbReference type="ARBA" id="ARBA00023145"/>
    </source>
</evidence>
<keyword evidence="2" id="KW-0964">Secreted</keyword>
<keyword evidence="7" id="KW-0865">Zymogen</keyword>
<dbReference type="eggNOG" id="KOG3627">
    <property type="taxonomic scope" value="Eukaryota"/>
</dbReference>